<proteinExistence type="predicted"/>
<evidence type="ECO:0000313" key="2">
    <source>
        <dbReference type="EMBL" id="GAA2427464.1"/>
    </source>
</evidence>
<feature type="transmembrane region" description="Helical" evidence="1">
    <location>
        <begin position="142"/>
        <end position="164"/>
    </location>
</feature>
<feature type="transmembrane region" description="Helical" evidence="1">
    <location>
        <begin position="63"/>
        <end position="84"/>
    </location>
</feature>
<accession>A0ABN3JD94</accession>
<reference evidence="2 3" key="1">
    <citation type="journal article" date="2019" name="Int. J. Syst. Evol. Microbiol.">
        <title>The Global Catalogue of Microorganisms (GCM) 10K type strain sequencing project: providing services to taxonomists for standard genome sequencing and annotation.</title>
        <authorList>
            <consortium name="The Broad Institute Genomics Platform"/>
            <consortium name="The Broad Institute Genome Sequencing Center for Infectious Disease"/>
            <person name="Wu L."/>
            <person name="Ma J."/>
        </authorList>
    </citation>
    <scope>NUCLEOTIDE SEQUENCE [LARGE SCALE GENOMIC DNA]</scope>
    <source>
        <strain evidence="2 3">JCM 4358</strain>
    </source>
</reference>
<feature type="transmembrane region" description="Helical" evidence="1">
    <location>
        <begin position="32"/>
        <end position="51"/>
    </location>
</feature>
<organism evidence="2 3">
    <name type="scientific">Streptomyces coeruleofuscus</name>
    <dbReference type="NCBI Taxonomy" id="66879"/>
    <lineage>
        <taxon>Bacteria</taxon>
        <taxon>Bacillati</taxon>
        <taxon>Actinomycetota</taxon>
        <taxon>Actinomycetes</taxon>
        <taxon>Kitasatosporales</taxon>
        <taxon>Streptomycetaceae</taxon>
        <taxon>Streptomyces</taxon>
    </lineage>
</organism>
<keyword evidence="1" id="KW-0812">Transmembrane</keyword>
<keyword evidence="1" id="KW-1133">Transmembrane helix</keyword>
<dbReference type="EMBL" id="BAAASE010000019">
    <property type="protein sequence ID" value="GAA2427464.1"/>
    <property type="molecule type" value="Genomic_DNA"/>
</dbReference>
<keyword evidence="1" id="KW-0472">Membrane</keyword>
<dbReference type="Proteomes" id="UP001499986">
    <property type="component" value="Unassembled WGS sequence"/>
</dbReference>
<keyword evidence="3" id="KW-1185">Reference proteome</keyword>
<evidence type="ECO:0000313" key="3">
    <source>
        <dbReference type="Proteomes" id="UP001499986"/>
    </source>
</evidence>
<feature type="transmembrane region" description="Helical" evidence="1">
    <location>
        <begin position="176"/>
        <end position="197"/>
    </location>
</feature>
<comment type="caution">
    <text evidence="2">The sequence shown here is derived from an EMBL/GenBank/DDBJ whole genome shotgun (WGS) entry which is preliminary data.</text>
</comment>
<name>A0ABN3JD94_9ACTN</name>
<sequence>MASDSDQSELLDKLIDHLQEKNVELAARSRRGAILIALLVLLFELVTRNLVGEISFLSIKLSKLAFVTACIPPITAYMVSSLVMTSKIAEVVREAQRALIESAHPSWPTSGLHDLIAPDYSPLFPRIPTVLTNKLVRGGLQLLIELTEVLLLIIGPVCFWGYAYVRLFDLRSAADALVWCSLAATSLFALLAVFIAASKPQNN</sequence>
<evidence type="ECO:0000256" key="1">
    <source>
        <dbReference type="SAM" id="Phobius"/>
    </source>
</evidence>
<protein>
    <submittedName>
        <fullName evidence="2">Uncharacterized protein</fullName>
    </submittedName>
</protein>
<gene>
    <name evidence="2" type="ORF">GCM10010255_82510</name>
</gene>